<gene>
    <name evidence="4" type="ORF">GCM10009765_23570</name>
</gene>
<keyword evidence="5" id="KW-1185">Reference proteome</keyword>
<feature type="compositionally biased region" description="Acidic residues" evidence="1">
    <location>
        <begin position="919"/>
        <end position="928"/>
    </location>
</feature>
<protein>
    <recommendedName>
        <fullName evidence="3">TraG P-loop domain-containing protein</fullName>
    </recommendedName>
</protein>
<feature type="compositionally biased region" description="Basic and acidic residues" evidence="1">
    <location>
        <begin position="929"/>
        <end position="946"/>
    </location>
</feature>
<dbReference type="InterPro" id="IPR024414">
    <property type="entry name" value="Uncharacterised_PrgI"/>
</dbReference>
<dbReference type="Gene3D" id="3.40.50.300">
    <property type="entry name" value="P-loop containing nucleotide triphosphate hydrolases"/>
    <property type="match status" value="1"/>
</dbReference>
<feature type="region of interest" description="Disordered" evidence="1">
    <location>
        <begin position="284"/>
        <end position="326"/>
    </location>
</feature>
<sequence>MSEQREIRVPMPADVDRPDRIAFGLTMRQCLILGGVAAGLWAAYQVLGHVVPALVALAVAIPVMGLAIVITLGRRGGMSLDRWLLAAAAHFRAPRRLVPADSMPPIPAYGRGTQLRGARGRLAALTAPYQAIHPNGVIDVGDAELIVVECAPVNFALRTAEEQEALVGAMARWLHSLDQCSVQILVRSHTVNLAGIASDVREQAAAAVHPAIESAARDHADFLSALDAEQEILTRQVLLVIRDRRRGRVLDHAAEAIASLGAAEVAAHVLPPGDVEEVLRSAADPFAPPPEATVNDATTNSRRPPRPDPRSDTRWSGVGSRPRVDRSRAWIGGPHCLEIGADAVRAGDGYATSLAVTGFAGEVGLGWLEPLLAWPGRMDVSLFVDPMPAEVAATRLRKQRSRLESARRTLADRGSLDDPEVDAAAGDAADLAARLARGAARLYRMGVYLTVRAAAREQLTADVTEVRSLAAGVLMDATVLTWRQGQGWATALPLAADAIDLRRTADTDAVAAAFPFASPDVPIDPGGVLYGVNLSSPGIVTWNRWAQDNHNSVILARSGAGKSFLAKLDLMRSLIAGVRGHVIDPEDEYGRLAEQLGGTVVRLGADEVRINPLELPRAGGPDALRRQALFVHSLMAVMLGERIDALSTAALDRAIRGTYHRAGVTRDPRTHTRPAPTLLDLAAMLRRDKDRAAAGLLARLEPWINGSYASLVAGPSTVHADGHLVVYSIRDLPEELRPVGMMLALSAIWQRASDTRCRDLVVVDEAWQLLASTEAASWLLKFAKLLRKRWAGLSLVTSDVDDVLATDIGRRVIANSATQILMRQAPQTIATVADAFRLTAGERSMLLAAACGDALLLAGNVRAAFRCIASENEYWASTTNPAELAALAEAAESDPDSRVDAWGDGGDLNEFADLSTDDGFEYFDDDDPDGRAVDRAVDDRDQNTGR</sequence>
<feature type="domain" description="TraG P-loop" evidence="3">
    <location>
        <begin position="547"/>
        <end position="893"/>
    </location>
</feature>
<dbReference type="PANTHER" id="PTHR30121">
    <property type="entry name" value="UNCHARACTERIZED PROTEIN YJGR-RELATED"/>
    <property type="match status" value="1"/>
</dbReference>
<evidence type="ECO:0000259" key="3">
    <source>
        <dbReference type="Pfam" id="PF19044"/>
    </source>
</evidence>
<dbReference type="Pfam" id="PF12666">
    <property type="entry name" value="PrgI"/>
    <property type="match status" value="1"/>
</dbReference>
<evidence type="ECO:0000313" key="5">
    <source>
        <dbReference type="Proteomes" id="UP001500618"/>
    </source>
</evidence>
<feature type="region of interest" description="Disordered" evidence="1">
    <location>
        <begin position="919"/>
        <end position="946"/>
    </location>
</feature>
<organism evidence="4 5">
    <name type="scientific">Fodinicola feengrottensis</name>
    <dbReference type="NCBI Taxonomy" id="435914"/>
    <lineage>
        <taxon>Bacteria</taxon>
        <taxon>Bacillati</taxon>
        <taxon>Actinomycetota</taxon>
        <taxon>Actinomycetes</taxon>
        <taxon>Mycobacteriales</taxon>
        <taxon>Fodinicola</taxon>
    </lineage>
</organism>
<keyword evidence="2" id="KW-0472">Membrane</keyword>
<keyword evidence="2" id="KW-0812">Transmembrane</keyword>
<dbReference type="Gene3D" id="1.10.8.730">
    <property type="match status" value="1"/>
</dbReference>
<dbReference type="InterPro" id="IPR043964">
    <property type="entry name" value="P-loop_TraG"/>
</dbReference>
<keyword evidence="2" id="KW-1133">Transmembrane helix</keyword>
<comment type="caution">
    <text evidence="4">The sequence shown here is derived from an EMBL/GenBank/DDBJ whole genome shotgun (WGS) entry which is preliminary data.</text>
</comment>
<feature type="transmembrane region" description="Helical" evidence="2">
    <location>
        <begin position="50"/>
        <end position="72"/>
    </location>
</feature>
<evidence type="ECO:0000256" key="1">
    <source>
        <dbReference type="SAM" id="MobiDB-lite"/>
    </source>
</evidence>
<accession>A0ABP4SIN1</accession>
<feature type="transmembrane region" description="Helical" evidence="2">
    <location>
        <begin position="21"/>
        <end position="44"/>
    </location>
</feature>
<name>A0ABP4SIN1_9ACTN</name>
<dbReference type="Pfam" id="PF19044">
    <property type="entry name" value="P-loop_TraG"/>
    <property type="match status" value="1"/>
</dbReference>
<dbReference type="PANTHER" id="PTHR30121:SF6">
    <property type="entry name" value="SLR6007 PROTEIN"/>
    <property type="match status" value="1"/>
</dbReference>
<dbReference type="SUPFAM" id="SSF52540">
    <property type="entry name" value="P-loop containing nucleoside triphosphate hydrolases"/>
    <property type="match status" value="1"/>
</dbReference>
<evidence type="ECO:0000313" key="4">
    <source>
        <dbReference type="EMBL" id="GAA1673518.1"/>
    </source>
</evidence>
<dbReference type="Proteomes" id="UP001500618">
    <property type="component" value="Unassembled WGS sequence"/>
</dbReference>
<dbReference type="InterPro" id="IPR051162">
    <property type="entry name" value="T4SS_component"/>
</dbReference>
<dbReference type="RefSeq" id="WP_344309730.1">
    <property type="nucleotide sequence ID" value="NZ_BAAANY010000008.1"/>
</dbReference>
<proteinExistence type="predicted"/>
<dbReference type="EMBL" id="BAAANY010000008">
    <property type="protein sequence ID" value="GAA1673518.1"/>
    <property type="molecule type" value="Genomic_DNA"/>
</dbReference>
<dbReference type="InterPro" id="IPR027417">
    <property type="entry name" value="P-loop_NTPase"/>
</dbReference>
<reference evidence="5" key="1">
    <citation type="journal article" date="2019" name="Int. J. Syst. Evol. Microbiol.">
        <title>The Global Catalogue of Microorganisms (GCM) 10K type strain sequencing project: providing services to taxonomists for standard genome sequencing and annotation.</title>
        <authorList>
            <consortium name="The Broad Institute Genomics Platform"/>
            <consortium name="The Broad Institute Genome Sequencing Center for Infectious Disease"/>
            <person name="Wu L."/>
            <person name="Ma J."/>
        </authorList>
    </citation>
    <scope>NUCLEOTIDE SEQUENCE [LARGE SCALE GENOMIC DNA]</scope>
    <source>
        <strain evidence="5">JCM 14718</strain>
    </source>
</reference>
<evidence type="ECO:0000256" key="2">
    <source>
        <dbReference type="SAM" id="Phobius"/>
    </source>
</evidence>